<proteinExistence type="predicted"/>
<protein>
    <submittedName>
        <fullName evidence="1">Uncharacterized protein</fullName>
    </submittedName>
</protein>
<evidence type="ECO:0000313" key="2">
    <source>
        <dbReference type="Proteomes" id="UP000799755"/>
    </source>
</evidence>
<dbReference type="Proteomes" id="UP000799755">
    <property type="component" value="Unassembled WGS sequence"/>
</dbReference>
<sequence>MGSIATTLEFLLDLPLYKTEAPYQVIPSPDYPNINPAHLSNIKLHSRDVLIRDLREEGENFSLDVAGFEILHDEPKNLTFDKLPSLEAYGKETEALLSKHFGAVYVKCWNQTLRRSGGYDSKTVDINDPMLVQTLPRGVHDSTFESSPPVIESYLSEDDKSRYLKPGYRIRIVNTWRPLNDKVEDRPLAMCDYRSVNGNALVATDRIFPHQRQQNYLVQHNKEQRFYYLSNQTPSELTLMVMFDTQANGNARYCPHASFHNPLAPQTAARRRSIETRSTVITEAK</sequence>
<organism evidence="1 2">
    <name type="scientific">Lindgomyces ingoldianus</name>
    <dbReference type="NCBI Taxonomy" id="673940"/>
    <lineage>
        <taxon>Eukaryota</taxon>
        <taxon>Fungi</taxon>
        <taxon>Dikarya</taxon>
        <taxon>Ascomycota</taxon>
        <taxon>Pezizomycotina</taxon>
        <taxon>Dothideomycetes</taxon>
        <taxon>Pleosporomycetidae</taxon>
        <taxon>Pleosporales</taxon>
        <taxon>Lindgomycetaceae</taxon>
        <taxon>Lindgomyces</taxon>
    </lineage>
</organism>
<dbReference type="EMBL" id="MU003509">
    <property type="protein sequence ID" value="KAF2469964.1"/>
    <property type="molecule type" value="Genomic_DNA"/>
</dbReference>
<reference evidence="1" key="1">
    <citation type="journal article" date="2020" name="Stud. Mycol.">
        <title>101 Dothideomycetes genomes: a test case for predicting lifestyles and emergence of pathogens.</title>
        <authorList>
            <person name="Haridas S."/>
            <person name="Albert R."/>
            <person name="Binder M."/>
            <person name="Bloem J."/>
            <person name="Labutti K."/>
            <person name="Salamov A."/>
            <person name="Andreopoulos B."/>
            <person name="Baker S."/>
            <person name="Barry K."/>
            <person name="Bills G."/>
            <person name="Bluhm B."/>
            <person name="Cannon C."/>
            <person name="Castanera R."/>
            <person name="Culley D."/>
            <person name="Daum C."/>
            <person name="Ezra D."/>
            <person name="Gonzalez J."/>
            <person name="Henrissat B."/>
            <person name="Kuo A."/>
            <person name="Liang C."/>
            <person name="Lipzen A."/>
            <person name="Lutzoni F."/>
            <person name="Magnuson J."/>
            <person name="Mondo S."/>
            <person name="Nolan M."/>
            <person name="Ohm R."/>
            <person name="Pangilinan J."/>
            <person name="Park H.-J."/>
            <person name="Ramirez L."/>
            <person name="Alfaro M."/>
            <person name="Sun H."/>
            <person name="Tritt A."/>
            <person name="Yoshinaga Y."/>
            <person name="Zwiers L.-H."/>
            <person name="Turgeon B."/>
            <person name="Goodwin S."/>
            <person name="Spatafora J."/>
            <person name="Crous P."/>
            <person name="Grigoriev I."/>
        </authorList>
    </citation>
    <scope>NUCLEOTIDE SEQUENCE</scope>
    <source>
        <strain evidence="1">ATCC 200398</strain>
    </source>
</reference>
<keyword evidence="2" id="KW-1185">Reference proteome</keyword>
<comment type="caution">
    <text evidence="1">The sequence shown here is derived from an EMBL/GenBank/DDBJ whole genome shotgun (WGS) entry which is preliminary data.</text>
</comment>
<gene>
    <name evidence="1" type="ORF">BDR25DRAFT_35816</name>
</gene>
<evidence type="ECO:0000313" key="1">
    <source>
        <dbReference type="EMBL" id="KAF2469964.1"/>
    </source>
</evidence>
<name>A0ACB6QSJ8_9PLEO</name>
<accession>A0ACB6QSJ8</accession>